<comment type="caution">
    <text evidence="3">The sequence shown here is derived from an EMBL/GenBank/DDBJ whole genome shotgun (WGS) entry which is preliminary data.</text>
</comment>
<dbReference type="Pfam" id="PF00169">
    <property type="entry name" value="PH"/>
    <property type="match status" value="1"/>
</dbReference>
<dbReference type="Proteomes" id="UP000827092">
    <property type="component" value="Unassembled WGS sequence"/>
</dbReference>
<keyword evidence="4" id="KW-1185">Reference proteome</keyword>
<dbReference type="InterPro" id="IPR051835">
    <property type="entry name" value="RAC1-GEF"/>
</dbReference>
<feature type="domain" description="PH" evidence="1">
    <location>
        <begin position="470"/>
        <end position="567"/>
    </location>
</feature>
<gene>
    <name evidence="3" type="ORF">JTE90_000905</name>
</gene>
<dbReference type="EMBL" id="JAFNEN010000024">
    <property type="protein sequence ID" value="KAG8199814.1"/>
    <property type="molecule type" value="Genomic_DNA"/>
</dbReference>
<evidence type="ECO:0000313" key="4">
    <source>
        <dbReference type="Proteomes" id="UP000827092"/>
    </source>
</evidence>
<evidence type="ECO:0000313" key="3">
    <source>
        <dbReference type="EMBL" id="KAG8199814.1"/>
    </source>
</evidence>
<dbReference type="PROSITE" id="PS50010">
    <property type="entry name" value="DH_2"/>
    <property type="match status" value="1"/>
</dbReference>
<feature type="domain" description="DH" evidence="2">
    <location>
        <begin position="95"/>
        <end position="286"/>
    </location>
</feature>
<feature type="domain" description="PH" evidence="1">
    <location>
        <begin position="315"/>
        <end position="413"/>
    </location>
</feature>
<dbReference type="PANTHER" id="PTHR45858">
    <property type="entry name" value="FERM DOMAIN CONTAINING PROTEIN"/>
    <property type="match status" value="1"/>
</dbReference>
<dbReference type="SMART" id="SM00233">
    <property type="entry name" value="PH"/>
    <property type="match status" value="2"/>
</dbReference>
<proteinExistence type="predicted"/>
<dbReference type="GO" id="GO:0005085">
    <property type="term" value="F:guanyl-nucleotide exchange factor activity"/>
    <property type="evidence" value="ECO:0007669"/>
    <property type="project" value="InterPro"/>
</dbReference>
<sequence length="575" mass="66587">MQSTEEKIINDIKELNGGRRFVNQIEPFEEEERNRLSGETRFEDSSLSSINMSSNDYENSSVLHDSQQNFGTSTFYISSPYAVRLANKRKSLSDKTYCLAKELLMTERTYRKDLEIVNVVFREEFYRQNTVESAAVDRILSLVDPLYEQHCSLLRDLEQRLAFWEGRPSNRNSSGTKGIADVLLLHKAMVEVHARYLENLSAALELLYIELSENSDFATVYRHFEAQKVCYLPLTSFLLRAAFRLPYYEALLKELLSCSNTQQDNYNACVDMLAELKTPSENFEKKILSLVNFVKLMELQRSLIGFPNLVDKEREFIREGTLFKLTKNGSQQHMFFLFSDTLLWATRVQGGPILFRVRGRLTSTEIHVAPTEPLHGVNHCLLLQSSHQFSLVVGAPSERELRLWLGDFKRSIPNGNSGSPDDKDTEEEDYEDMDEVINDEEKVTHVNTSMHICWHRNISVSCQDLLLSMKHSMSGYLLRKFRNSSGWQKVWVVLANLCLFFYRSYLEESPLASLPLAGYKIMRTSGTDLVHGELIFKLLFKNHEYFFTVENKHTFDRWMEAVGICTLTQEENTWL</sequence>
<accession>A0AAV6VSZ4</accession>
<organism evidence="3 4">
    <name type="scientific">Oedothorax gibbosus</name>
    <dbReference type="NCBI Taxonomy" id="931172"/>
    <lineage>
        <taxon>Eukaryota</taxon>
        <taxon>Metazoa</taxon>
        <taxon>Ecdysozoa</taxon>
        <taxon>Arthropoda</taxon>
        <taxon>Chelicerata</taxon>
        <taxon>Arachnida</taxon>
        <taxon>Araneae</taxon>
        <taxon>Araneomorphae</taxon>
        <taxon>Entelegynae</taxon>
        <taxon>Araneoidea</taxon>
        <taxon>Linyphiidae</taxon>
        <taxon>Erigoninae</taxon>
        <taxon>Oedothorax</taxon>
    </lineage>
</organism>
<name>A0AAV6VSZ4_9ARAC</name>
<dbReference type="InterPro" id="IPR001849">
    <property type="entry name" value="PH_domain"/>
</dbReference>
<evidence type="ECO:0000259" key="1">
    <source>
        <dbReference type="PROSITE" id="PS50003"/>
    </source>
</evidence>
<dbReference type="SMART" id="SM00325">
    <property type="entry name" value="RhoGEF"/>
    <property type="match status" value="1"/>
</dbReference>
<evidence type="ECO:0000259" key="2">
    <source>
        <dbReference type="PROSITE" id="PS50010"/>
    </source>
</evidence>
<reference evidence="3 4" key="1">
    <citation type="journal article" date="2022" name="Nat. Ecol. Evol.">
        <title>A masculinizing supergene underlies an exaggerated male reproductive morph in a spider.</title>
        <authorList>
            <person name="Hendrickx F."/>
            <person name="De Corte Z."/>
            <person name="Sonet G."/>
            <person name="Van Belleghem S.M."/>
            <person name="Kostlbacher S."/>
            <person name="Vangestel C."/>
        </authorList>
    </citation>
    <scope>NUCLEOTIDE SEQUENCE [LARGE SCALE GENOMIC DNA]</scope>
    <source>
        <strain evidence="3">W744_W776</strain>
    </source>
</reference>
<dbReference type="SUPFAM" id="SSF48065">
    <property type="entry name" value="DBL homology domain (DH-domain)"/>
    <property type="match status" value="1"/>
</dbReference>
<protein>
    <submittedName>
        <fullName evidence="3">Uncharacterized protein</fullName>
    </submittedName>
</protein>
<dbReference type="SUPFAM" id="SSF50729">
    <property type="entry name" value="PH domain-like"/>
    <property type="match status" value="2"/>
</dbReference>
<dbReference type="PANTHER" id="PTHR45858:SF1">
    <property type="entry name" value="FERM DOMAIN-CONTAINING PROTEIN 7"/>
    <property type="match status" value="1"/>
</dbReference>
<dbReference type="Gene3D" id="2.30.29.30">
    <property type="entry name" value="Pleckstrin-homology domain (PH domain)/Phosphotyrosine-binding domain (PTB)"/>
    <property type="match status" value="2"/>
</dbReference>
<dbReference type="AlphaFoldDB" id="A0AAV6VSZ4"/>
<dbReference type="PROSITE" id="PS50003">
    <property type="entry name" value="PH_DOMAIN"/>
    <property type="match status" value="2"/>
</dbReference>
<dbReference type="InterPro" id="IPR011993">
    <property type="entry name" value="PH-like_dom_sf"/>
</dbReference>
<dbReference type="InterPro" id="IPR035899">
    <property type="entry name" value="DBL_dom_sf"/>
</dbReference>
<dbReference type="Gene3D" id="1.20.900.10">
    <property type="entry name" value="Dbl homology (DH) domain"/>
    <property type="match status" value="1"/>
</dbReference>
<dbReference type="Pfam" id="PF00621">
    <property type="entry name" value="RhoGEF"/>
    <property type="match status" value="1"/>
</dbReference>
<dbReference type="InterPro" id="IPR000219">
    <property type="entry name" value="DH_dom"/>
</dbReference>